<accession>A0A841HQY6</accession>
<dbReference type="CDD" id="cd00093">
    <property type="entry name" value="HTH_XRE"/>
    <property type="match status" value="1"/>
</dbReference>
<evidence type="ECO:0000313" key="3">
    <source>
        <dbReference type="Proteomes" id="UP000588068"/>
    </source>
</evidence>
<dbReference type="SUPFAM" id="SSF47413">
    <property type="entry name" value="lambda repressor-like DNA-binding domains"/>
    <property type="match status" value="1"/>
</dbReference>
<organism evidence="2 3">
    <name type="scientific">Povalibacter uvarum</name>
    <dbReference type="NCBI Taxonomy" id="732238"/>
    <lineage>
        <taxon>Bacteria</taxon>
        <taxon>Pseudomonadati</taxon>
        <taxon>Pseudomonadota</taxon>
        <taxon>Gammaproteobacteria</taxon>
        <taxon>Steroidobacterales</taxon>
        <taxon>Steroidobacteraceae</taxon>
        <taxon>Povalibacter</taxon>
    </lineage>
</organism>
<dbReference type="Gene3D" id="1.10.260.40">
    <property type="entry name" value="lambda repressor-like DNA-binding domains"/>
    <property type="match status" value="1"/>
</dbReference>
<evidence type="ECO:0000259" key="1">
    <source>
        <dbReference type="PROSITE" id="PS50943"/>
    </source>
</evidence>
<name>A0A841HQY6_9GAMM</name>
<reference evidence="2 3" key="1">
    <citation type="submission" date="2020-08" db="EMBL/GenBank/DDBJ databases">
        <title>Genomic Encyclopedia of Type Strains, Phase IV (KMG-IV): sequencing the most valuable type-strain genomes for metagenomic binning, comparative biology and taxonomic classification.</title>
        <authorList>
            <person name="Goeker M."/>
        </authorList>
    </citation>
    <scope>NUCLEOTIDE SEQUENCE [LARGE SCALE GENOMIC DNA]</scope>
    <source>
        <strain evidence="2 3">DSM 26723</strain>
    </source>
</reference>
<comment type="caution">
    <text evidence="2">The sequence shown here is derived from an EMBL/GenBank/DDBJ whole genome shotgun (WGS) entry which is preliminary data.</text>
</comment>
<dbReference type="Pfam" id="PF01381">
    <property type="entry name" value="HTH_3"/>
    <property type="match status" value="1"/>
</dbReference>
<dbReference type="SMART" id="SM00530">
    <property type="entry name" value="HTH_XRE"/>
    <property type="match status" value="1"/>
</dbReference>
<dbReference type="GO" id="GO:0003677">
    <property type="term" value="F:DNA binding"/>
    <property type="evidence" value="ECO:0007669"/>
    <property type="project" value="InterPro"/>
</dbReference>
<keyword evidence="3" id="KW-1185">Reference proteome</keyword>
<gene>
    <name evidence="2" type="ORF">HNQ60_004528</name>
</gene>
<dbReference type="EMBL" id="JACHHZ010000006">
    <property type="protein sequence ID" value="MBB6095637.1"/>
    <property type="molecule type" value="Genomic_DNA"/>
</dbReference>
<dbReference type="PROSITE" id="PS50943">
    <property type="entry name" value="HTH_CROC1"/>
    <property type="match status" value="1"/>
</dbReference>
<sequence length="79" mass="8788">MGELTVEQQALCSVLVEARTNAKLTQRELATRLERDQSVIARVELGERHITLLEFIDYANGVGVEPTKLLAKVIRASKP</sequence>
<dbReference type="AlphaFoldDB" id="A0A841HQY6"/>
<feature type="domain" description="HTH cro/C1-type" evidence="1">
    <location>
        <begin position="15"/>
        <end position="69"/>
    </location>
</feature>
<proteinExistence type="predicted"/>
<dbReference type="InterPro" id="IPR001387">
    <property type="entry name" value="Cro/C1-type_HTH"/>
</dbReference>
<dbReference type="Proteomes" id="UP000588068">
    <property type="component" value="Unassembled WGS sequence"/>
</dbReference>
<protein>
    <submittedName>
        <fullName evidence="2">Transcriptional regulator with XRE-family HTH domain</fullName>
    </submittedName>
</protein>
<dbReference type="RefSeq" id="WP_184335040.1">
    <property type="nucleotide sequence ID" value="NZ_JACHHZ010000006.1"/>
</dbReference>
<dbReference type="InterPro" id="IPR010982">
    <property type="entry name" value="Lambda_DNA-bd_dom_sf"/>
</dbReference>
<evidence type="ECO:0000313" key="2">
    <source>
        <dbReference type="EMBL" id="MBB6095637.1"/>
    </source>
</evidence>